<organism evidence="9 10">
    <name type="scientific">Kitasatospora kifunensis</name>
    <name type="common">Streptomyces kifunensis</name>
    <dbReference type="NCBI Taxonomy" id="58351"/>
    <lineage>
        <taxon>Bacteria</taxon>
        <taxon>Bacillati</taxon>
        <taxon>Actinomycetota</taxon>
        <taxon>Actinomycetes</taxon>
        <taxon>Kitasatosporales</taxon>
        <taxon>Streptomycetaceae</taxon>
        <taxon>Kitasatospora</taxon>
    </lineage>
</organism>
<protein>
    <submittedName>
        <fullName evidence="9">MFS family permease</fullName>
    </submittedName>
</protein>
<evidence type="ECO:0000259" key="8">
    <source>
        <dbReference type="PROSITE" id="PS50850"/>
    </source>
</evidence>
<dbReference type="Gene3D" id="1.20.1250.20">
    <property type="entry name" value="MFS general substrate transporter like domains"/>
    <property type="match status" value="1"/>
</dbReference>
<dbReference type="GO" id="GO:0022857">
    <property type="term" value="F:transmembrane transporter activity"/>
    <property type="evidence" value="ECO:0007669"/>
    <property type="project" value="InterPro"/>
</dbReference>
<dbReference type="Pfam" id="PF07690">
    <property type="entry name" value="MFS_1"/>
    <property type="match status" value="1"/>
</dbReference>
<feature type="transmembrane region" description="Helical" evidence="7">
    <location>
        <begin position="344"/>
        <end position="362"/>
    </location>
</feature>
<dbReference type="PANTHER" id="PTHR42718:SF9">
    <property type="entry name" value="MAJOR FACILITATOR SUPERFAMILY MULTIDRUG TRANSPORTER MFSC"/>
    <property type="match status" value="1"/>
</dbReference>
<dbReference type="InterPro" id="IPR020846">
    <property type="entry name" value="MFS_dom"/>
</dbReference>
<keyword evidence="4 7" id="KW-1133">Transmembrane helix</keyword>
<dbReference type="PANTHER" id="PTHR42718">
    <property type="entry name" value="MAJOR FACILITATOR SUPERFAMILY MULTIDRUG TRANSPORTER MFSC"/>
    <property type="match status" value="1"/>
</dbReference>
<comment type="subcellular location">
    <subcellularLocation>
        <location evidence="1">Cell membrane</location>
        <topology evidence="1">Multi-pass membrane protein</topology>
    </subcellularLocation>
</comment>
<feature type="transmembrane region" description="Helical" evidence="7">
    <location>
        <begin position="85"/>
        <end position="102"/>
    </location>
</feature>
<sequence length="499" mass="51040">MSEAVKPTASAVKPSSARVLPALILAMLAYSVIQTAVVPILPSLALELKVSGSNITWLMTANLLSAAVLTPLLGRFGDLRGRKPMLLISLGGLVLGSGLAVATHSFSLLIVARVLQGAGGGVLPLAISIVRDELPREKVTGGVAAISASMGVGSGLGLVATGLLLEHWDYKSIFWMGLIAALVAIALVVVRVPKDPVTDKNGGADPLGAITLAGWLSALLIAVSRGNEWGWTSTKTLGLFAVAAVVALIWGVIEVKVKHPLVDMKMMARPAVAFTNISGLLIGFGMYGSFLVISNFTQTPEKLAHYGFTASVLHAGVLLLPSAAGSMIAAPVGALLIGRSGPRLPLVLGGLFGAVSMAYLALRHSSEGDVYFAAGLFGLGVGLAYAAMPAFINGAVPAEQSGIANGMNAVLRTVGGAIGTAVLGAILTGDTIKFPPQIAALVKVQLPTLDAYKHAYWITAVVCLVAAVVPFAIRTVRQSAPAAPVAQSADAPHPTKTSA</sequence>
<evidence type="ECO:0000256" key="2">
    <source>
        <dbReference type="ARBA" id="ARBA00022448"/>
    </source>
</evidence>
<dbReference type="AlphaFoldDB" id="A0A7W7QXZ7"/>
<feature type="domain" description="Major facilitator superfamily (MFS) profile" evidence="8">
    <location>
        <begin position="19"/>
        <end position="478"/>
    </location>
</feature>
<feature type="transmembrane region" description="Helical" evidence="7">
    <location>
        <begin position="108"/>
        <end position="127"/>
    </location>
</feature>
<feature type="transmembrane region" description="Helical" evidence="7">
    <location>
        <begin position="20"/>
        <end position="42"/>
    </location>
</feature>
<feature type="transmembrane region" description="Helical" evidence="7">
    <location>
        <begin position="54"/>
        <end position="73"/>
    </location>
</feature>
<proteinExistence type="predicted"/>
<accession>A0A7W7QXZ7</accession>
<comment type="caution">
    <text evidence="9">The sequence shown here is derived from an EMBL/GenBank/DDBJ whole genome shotgun (WGS) entry which is preliminary data.</text>
</comment>
<reference evidence="9 10" key="1">
    <citation type="submission" date="2020-08" db="EMBL/GenBank/DDBJ databases">
        <title>Sequencing the genomes of 1000 actinobacteria strains.</title>
        <authorList>
            <person name="Klenk H.-P."/>
        </authorList>
    </citation>
    <scope>NUCLEOTIDE SEQUENCE [LARGE SCALE GENOMIC DNA]</scope>
    <source>
        <strain evidence="9 10">DSM 41654</strain>
    </source>
</reference>
<feature type="transmembrane region" description="Helical" evidence="7">
    <location>
        <begin position="204"/>
        <end position="224"/>
    </location>
</feature>
<dbReference type="GO" id="GO:0046677">
    <property type="term" value="P:response to antibiotic"/>
    <property type="evidence" value="ECO:0007669"/>
    <property type="project" value="UniProtKB-KW"/>
</dbReference>
<dbReference type="RefSeq" id="WP_184934011.1">
    <property type="nucleotide sequence ID" value="NZ_JACHJV010000001.1"/>
</dbReference>
<keyword evidence="2" id="KW-0813">Transport</keyword>
<gene>
    <name evidence="9" type="ORF">FHR34_000718</name>
</gene>
<feature type="transmembrane region" description="Helical" evidence="7">
    <location>
        <begin position="273"/>
        <end position="293"/>
    </location>
</feature>
<evidence type="ECO:0000256" key="6">
    <source>
        <dbReference type="ARBA" id="ARBA00023251"/>
    </source>
</evidence>
<evidence type="ECO:0000313" key="10">
    <source>
        <dbReference type="Proteomes" id="UP000540506"/>
    </source>
</evidence>
<keyword evidence="10" id="KW-1185">Reference proteome</keyword>
<dbReference type="InterPro" id="IPR011701">
    <property type="entry name" value="MFS"/>
</dbReference>
<dbReference type="Proteomes" id="UP000540506">
    <property type="component" value="Unassembled WGS sequence"/>
</dbReference>
<evidence type="ECO:0000256" key="1">
    <source>
        <dbReference type="ARBA" id="ARBA00004651"/>
    </source>
</evidence>
<feature type="transmembrane region" description="Helical" evidence="7">
    <location>
        <begin position="455"/>
        <end position="473"/>
    </location>
</feature>
<keyword evidence="5 7" id="KW-0472">Membrane</keyword>
<evidence type="ECO:0000256" key="5">
    <source>
        <dbReference type="ARBA" id="ARBA00023136"/>
    </source>
</evidence>
<dbReference type="CDD" id="cd17504">
    <property type="entry name" value="MFS_MMR_MDR_like"/>
    <property type="match status" value="1"/>
</dbReference>
<evidence type="ECO:0000256" key="4">
    <source>
        <dbReference type="ARBA" id="ARBA00022989"/>
    </source>
</evidence>
<evidence type="ECO:0000256" key="7">
    <source>
        <dbReference type="SAM" id="Phobius"/>
    </source>
</evidence>
<feature type="transmembrane region" description="Helical" evidence="7">
    <location>
        <begin position="313"/>
        <end position="337"/>
    </location>
</feature>
<feature type="transmembrane region" description="Helical" evidence="7">
    <location>
        <begin position="368"/>
        <end position="388"/>
    </location>
</feature>
<feature type="transmembrane region" description="Helical" evidence="7">
    <location>
        <begin position="172"/>
        <end position="192"/>
    </location>
</feature>
<feature type="transmembrane region" description="Helical" evidence="7">
    <location>
        <begin position="236"/>
        <end position="253"/>
    </location>
</feature>
<feature type="transmembrane region" description="Helical" evidence="7">
    <location>
        <begin position="409"/>
        <end position="427"/>
    </location>
</feature>
<dbReference type="GO" id="GO:0005886">
    <property type="term" value="C:plasma membrane"/>
    <property type="evidence" value="ECO:0007669"/>
    <property type="project" value="UniProtKB-SubCell"/>
</dbReference>
<dbReference type="PROSITE" id="PS50850">
    <property type="entry name" value="MFS"/>
    <property type="match status" value="1"/>
</dbReference>
<feature type="transmembrane region" description="Helical" evidence="7">
    <location>
        <begin position="139"/>
        <end position="160"/>
    </location>
</feature>
<keyword evidence="6" id="KW-0046">Antibiotic resistance</keyword>
<name>A0A7W7QXZ7_KITKI</name>
<keyword evidence="3 7" id="KW-0812">Transmembrane</keyword>
<evidence type="ECO:0000256" key="3">
    <source>
        <dbReference type="ARBA" id="ARBA00022692"/>
    </source>
</evidence>
<dbReference type="EMBL" id="JACHJV010000001">
    <property type="protein sequence ID" value="MBB4921725.1"/>
    <property type="molecule type" value="Genomic_DNA"/>
</dbReference>
<dbReference type="InterPro" id="IPR036259">
    <property type="entry name" value="MFS_trans_sf"/>
</dbReference>
<dbReference type="Gene3D" id="1.20.1720.10">
    <property type="entry name" value="Multidrug resistance protein D"/>
    <property type="match status" value="1"/>
</dbReference>
<dbReference type="SUPFAM" id="SSF103473">
    <property type="entry name" value="MFS general substrate transporter"/>
    <property type="match status" value="1"/>
</dbReference>
<evidence type="ECO:0000313" key="9">
    <source>
        <dbReference type="EMBL" id="MBB4921725.1"/>
    </source>
</evidence>